<evidence type="ECO:0000259" key="5">
    <source>
        <dbReference type="Pfam" id="PF17384"/>
    </source>
</evidence>
<dbReference type="HAMAP" id="MF_01077">
    <property type="entry name" value="RimP"/>
    <property type="match status" value="1"/>
</dbReference>
<dbReference type="Pfam" id="PF02576">
    <property type="entry name" value="RimP_N"/>
    <property type="match status" value="1"/>
</dbReference>
<comment type="similarity">
    <text evidence="3">Belongs to the RimP family.</text>
</comment>
<dbReference type="SUPFAM" id="SSF74942">
    <property type="entry name" value="YhbC-like, C-terminal domain"/>
    <property type="match status" value="1"/>
</dbReference>
<dbReference type="GO" id="GO:0006412">
    <property type="term" value="P:translation"/>
    <property type="evidence" value="ECO:0007669"/>
    <property type="project" value="TreeGrafter"/>
</dbReference>
<comment type="subcellular location">
    <subcellularLocation>
        <location evidence="3">Cytoplasm</location>
    </subcellularLocation>
</comment>
<keyword evidence="1 3" id="KW-0963">Cytoplasm</keyword>
<accession>A0A7C3Z2N3</accession>
<sequence>MDSKVNEEIMEAISEVCRTFGVALYDVEYDMRSLRIYIDALSPEERITVETCAKVSEALSLRLDLLDLIDHSYVLEVSSPGVERKLKRPEHFKGVVGKNISLVFQKGGVSSFTVGKLLFADDEKIIVETKKGERLEIPYSEIKSANLKVSSEELFGRGER</sequence>
<dbReference type="InterPro" id="IPR036847">
    <property type="entry name" value="RimP_C_sf"/>
</dbReference>
<keyword evidence="2 3" id="KW-0690">Ribosome biogenesis</keyword>
<dbReference type="InterPro" id="IPR028998">
    <property type="entry name" value="RimP_C"/>
</dbReference>
<reference evidence="6" key="1">
    <citation type="journal article" date="2020" name="mSystems">
        <title>Genome- and Community-Level Interaction Insights into Carbon Utilization and Element Cycling Functions of Hydrothermarchaeota in Hydrothermal Sediment.</title>
        <authorList>
            <person name="Zhou Z."/>
            <person name="Liu Y."/>
            <person name="Xu W."/>
            <person name="Pan J."/>
            <person name="Luo Z.H."/>
            <person name="Li M."/>
        </authorList>
    </citation>
    <scope>NUCLEOTIDE SEQUENCE [LARGE SCALE GENOMIC DNA]</scope>
    <source>
        <strain evidence="6">SpSt-906</strain>
    </source>
</reference>
<dbReference type="GO" id="GO:0005829">
    <property type="term" value="C:cytosol"/>
    <property type="evidence" value="ECO:0007669"/>
    <property type="project" value="TreeGrafter"/>
</dbReference>
<feature type="domain" description="Ribosome maturation factor RimP N-terminal" evidence="4">
    <location>
        <begin position="13"/>
        <end position="83"/>
    </location>
</feature>
<dbReference type="GO" id="GO:0000028">
    <property type="term" value="P:ribosomal small subunit assembly"/>
    <property type="evidence" value="ECO:0007669"/>
    <property type="project" value="TreeGrafter"/>
</dbReference>
<proteinExistence type="inferred from homology"/>
<dbReference type="PANTHER" id="PTHR33867:SF1">
    <property type="entry name" value="RIBOSOME MATURATION FACTOR RIMP"/>
    <property type="match status" value="1"/>
</dbReference>
<dbReference type="AlphaFoldDB" id="A0A7C3Z2N3"/>
<dbReference type="InterPro" id="IPR028989">
    <property type="entry name" value="RimP_N"/>
</dbReference>
<dbReference type="CDD" id="cd01734">
    <property type="entry name" value="YlxS_C"/>
    <property type="match status" value="1"/>
</dbReference>
<name>A0A7C3Z2N3_UNCW3</name>
<evidence type="ECO:0000256" key="2">
    <source>
        <dbReference type="ARBA" id="ARBA00022517"/>
    </source>
</evidence>
<evidence type="ECO:0000256" key="3">
    <source>
        <dbReference type="HAMAP-Rule" id="MF_01077"/>
    </source>
</evidence>
<dbReference type="Gene3D" id="3.30.300.70">
    <property type="entry name" value="RimP-like superfamily, N-terminal"/>
    <property type="match status" value="1"/>
</dbReference>
<feature type="domain" description="Ribosome maturation factor RimP C-terminal" evidence="5">
    <location>
        <begin position="86"/>
        <end position="149"/>
    </location>
</feature>
<dbReference type="EMBL" id="DTMQ01000016">
    <property type="protein sequence ID" value="HGE98958.1"/>
    <property type="molecule type" value="Genomic_DNA"/>
</dbReference>
<evidence type="ECO:0000313" key="6">
    <source>
        <dbReference type="EMBL" id="HGE98958.1"/>
    </source>
</evidence>
<dbReference type="InterPro" id="IPR035956">
    <property type="entry name" value="RimP_N_sf"/>
</dbReference>
<comment type="caution">
    <text evidence="6">The sequence shown here is derived from an EMBL/GenBank/DDBJ whole genome shotgun (WGS) entry which is preliminary data.</text>
</comment>
<dbReference type="PANTHER" id="PTHR33867">
    <property type="entry name" value="RIBOSOME MATURATION FACTOR RIMP"/>
    <property type="match status" value="1"/>
</dbReference>
<gene>
    <name evidence="3" type="primary">rimP</name>
    <name evidence="6" type="ORF">ENX07_02645</name>
</gene>
<evidence type="ECO:0000256" key="1">
    <source>
        <dbReference type="ARBA" id="ARBA00022490"/>
    </source>
</evidence>
<dbReference type="SUPFAM" id="SSF75420">
    <property type="entry name" value="YhbC-like, N-terminal domain"/>
    <property type="match status" value="1"/>
</dbReference>
<evidence type="ECO:0000259" key="4">
    <source>
        <dbReference type="Pfam" id="PF02576"/>
    </source>
</evidence>
<protein>
    <recommendedName>
        <fullName evidence="3">Ribosome maturation factor RimP</fullName>
    </recommendedName>
</protein>
<dbReference type="InterPro" id="IPR003728">
    <property type="entry name" value="Ribosome_maturation_RimP"/>
</dbReference>
<comment type="function">
    <text evidence="3">Required for maturation of 30S ribosomal subunits.</text>
</comment>
<dbReference type="Pfam" id="PF17384">
    <property type="entry name" value="DUF150_C"/>
    <property type="match status" value="1"/>
</dbReference>
<dbReference type="Gene3D" id="2.30.30.180">
    <property type="entry name" value="Ribosome maturation factor RimP, C-terminal domain"/>
    <property type="match status" value="1"/>
</dbReference>
<organism evidence="6">
    <name type="scientific">candidate division WOR-3 bacterium</name>
    <dbReference type="NCBI Taxonomy" id="2052148"/>
    <lineage>
        <taxon>Bacteria</taxon>
        <taxon>Bacteria division WOR-3</taxon>
    </lineage>
</organism>